<reference evidence="1 2" key="1">
    <citation type="submission" date="2021-06" db="EMBL/GenBank/DDBJ databases">
        <title>Caerostris darwini draft genome.</title>
        <authorList>
            <person name="Kono N."/>
            <person name="Arakawa K."/>
        </authorList>
    </citation>
    <scope>NUCLEOTIDE SEQUENCE [LARGE SCALE GENOMIC DNA]</scope>
</reference>
<sequence>MSFTCKEFPPRIGVAKKEKSAISIKPRNGPKQLLQSCRPCINLVRKCTQKKKKKKKGENALWGPKSTGDALLEQEMSSFWFRFGAKDNGRLTLDPRKLPLSWVSSYGST</sequence>
<keyword evidence="2" id="KW-1185">Reference proteome</keyword>
<comment type="caution">
    <text evidence="1">The sequence shown here is derived from an EMBL/GenBank/DDBJ whole genome shotgun (WGS) entry which is preliminary data.</text>
</comment>
<proteinExistence type="predicted"/>
<dbReference type="Proteomes" id="UP001054837">
    <property type="component" value="Unassembled WGS sequence"/>
</dbReference>
<dbReference type="EMBL" id="BPLQ01007472">
    <property type="protein sequence ID" value="GIY30319.1"/>
    <property type="molecule type" value="Genomic_DNA"/>
</dbReference>
<name>A0AAV4S8K3_9ARAC</name>
<organism evidence="1 2">
    <name type="scientific">Caerostris darwini</name>
    <dbReference type="NCBI Taxonomy" id="1538125"/>
    <lineage>
        <taxon>Eukaryota</taxon>
        <taxon>Metazoa</taxon>
        <taxon>Ecdysozoa</taxon>
        <taxon>Arthropoda</taxon>
        <taxon>Chelicerata</taxon>
        <taxon>Arachnida</taxon>
        <taxon>Araneae</taxon>
        <taxon>Araneomorphae</taxon>
        <taxon>Entelegynae</taxon>
        <taxon>Araneoidea</taxon>
        <taxon>Araneidae</taxon>
        <taxon>Caerostris</taxon>
    </lineage>
</organism>
<evidence type="ECO:0000313" key="1">
    <source>
        <dbReference type="EMBL" id="GIY30319.1"/>
    </source>
</evidence>
<accession>A0AAV4S8K3</accession>
<dbReference type="AlphaFoldDB" id="A0AAV4S8K3"/>
<protein>
    <submittedName>
        <fullName evidence="1">Uncharacterized protein</fullName>
    </submittedName>
</protein>
<gene>
    <name evidence="1" type="ORF">CDAR_529481</name>
</gene>
<evidence type="ECO:0000313" key="2">
    <source>
        <dbReference type="Proteomes" id="UP001054837"/>
    </source>
</evidence>